<accession>A0AC61RRH3</accession>
<keyword evidence="2" id="KW-1185">Reference proteome</keyword>
<evidence type="ECO:0000313" key="1">
    <source>
        <dbReference type="EMBL" id="TGY91567.1"/>
    </source>
</evidence>
<dbReference type="Proteomes" id="UP000304953">
    <property type="component" value="Unassembled WGS sequence"/>
</dbReference>
<evidence type="ECO:0000313" key="2">
    <source>
        <dbReference type="Proteomes" id="UP000304953"/>
    </source>
</evidence>
<dbReference type="EMBL" id="SRYA01000053">
    <property type="protein sequence ID" value="TGY91567.1"/>
    <property type="molecule type" value="Genomic_DNA"/>
</dbReference>
<organism evidence="1 2">
    <name type="scientific">Petralouisia muris</name>
    <dbReference type="NCBI Taxonomy" id="3032872"/>
    <lineage>
        <taxon>Bacteria</taxon>
        <taxon>Bacillati</taxon>
        <taxon>Bacillota</taxon>
        <taxon>Clostridia</taxon>
        <taxon>Lachnospirales</taxon>
        <taxon>Lachnospiraceae</taxon>
        <taxon>Petralouisia</taxon>
    </lineage>
</organism>
<sequence length="231" mass="25813">MYNQLIIEKYKAKRFIIMYLAAIVLAAAGFFLGLLKLPENLDTATVFSLSICDTSFMFIISLVAAWFAGNDFLNRTIHNEIKVGYSRFSVFIARTITTVIMAVLLHLTYVFATVIGFAVKYRFDTSIFSVTDFVWLLVVILQICANICIVMFIVFALRKVTSGIAVTVVFSFVSCNILRNFISESVFRLTCFSLAQTSDNRTLALSAVFAAAVIVISLTATHLVFRKAEIK</sequence>
<protein>
    <submittedName>
        <fullName evidence="1">ABC transporter permease</fullName>
    </submittedName>
</protein>
<name>A0AC61RRH3_9FIRM</name>
<reference evidence="1" key="1">
    <citation type="submission" date="2019-04" db="EMBL/GenBank/DDBJ databases">
        <title>Microbes associate with the intestines of laboratory mice.</title>
        <authorList>
            <person name="Navarre W."/>
            <person name="Wong E."/>
            <person name="Huang K."/>
            <person name="Tropini C."/>
            <person name="Ng K."/>
            <person name="Yu B."/>
        </authorList>
    </citation>
    <scope>NUCLEOTIDE SEQUENCE</scope>
    <source>
        <strain evidence="1">NM01_1-7b</strain>
    </source>
</reference>
<gene>
    <name evidence="1" type="ORF">E5329_20375</name>
</gene>
<comment type="caution">
    <text evidence="1">The sequence shown here is derived from an EMBL/GenBank/DDBJ whole genome shotgun (WGS) entry which is preliminary data.</text>
</comment>
<proteinExistence type="predicted"/>